<dbReference type="Proteomes" id="UP000773614">
    <property type="component" value="Unassembled WGS sequence"/>
</dbReference>
<dbReference type="PANTHER" id="PTHR43213:SF5">
    <property type="entry name" value="BIFUNCTIONAL DTTP_UTP PYROPHOSPHATASE_METHYLTRANSFERASE PROTEIN-RELATED"/>
    <property type="match status" value="1"/>
</dbReference>
<dbReference type="InterPro" id="IPR003697">
    <property type="entry name" value="Maf-like"/>
</dbReference>
<organism evidence="5 6">
    <name type="scientific">Propylenella binzhouense</name>
    <dbReference type="NCBI Taxonomy" id="2555902"/>
    <lineage>
        <taxon>Bacteria</taxon>
        <taxon>Pseudomonadati</taxon>
        <taxon>Pseudomonadota</taxon>
        <taxon>Alphaproteobacteria</taxon>
        <taxon>Hyphomicrobiales</taxon>
        <taxon>Propylenellaceae</taxon>
        <taxon>Propylenella</taxon>
    </lineage>
</organism>
<dbReference type="GO" id="GO:0009117">
    <property type="term" value="P:nucleotide metabolic process"/>
    <property type="evidence" value="ECO:0007669"/>
    <property type="project" value="UniProtKB-KW"/>
</dbReference>
<comment type="catalytic activity">
    <reaction evidence="4">
        <text>a 2'-deoxyribonucleoside 5'-triphosphate + H2O = a 2'-deoxyribonucleoside 5'-phosphate + diphosphate + H(+)</text>
        <dbReference type="Rhea" id="RHEA:44644"/>
        <dbReference type="ChEBI" id="CHEBI:15377"/>
        <dbReference type="ChEBI" id="CHEBI:15378"/>
        <dbReference type="ChEBI" id="CHEBI:33019"/>
        <dbReference type="ChEBI" id="CHEBI:61560"/>
        <dbReference type="ChEBI" id="CHEBI:65317"/>
        <dbReference type="EC" id="3.6.1.9"/>
    </reaction>
</comment>
<protein>
    <recommendedName>
        <fullName evidence="4">Nucleoside triphosphate pyrophosphatase</fullName>
        <ecNumber evidence="4">3.6.1.9</ecNumber>
    </recommendedName>
    <alternativeName>
        <fullName evidence="4">Nucleotide pyrophosphatase</fullName>
        <shortName evidence="4">Nucleotide PPase</shortName>
    </alternativeName>
</protein>
<proteinExistence type="inferred from homology"/>
<keyword evidence="2 4" id="KW-0378">Hydrolase</keyword>
<dbReference type="PANTHER" id="PTHR43213">
    <property type="entry name" value="BIFUNCTIONAL DTTP/UTP PYROPHOSPHATASE/METHYLTRANSFERASE PROTEIN-RELATED"/>
    <property type="match status" value="1"/>
</dbReference>
<comment type="caution">
    <text evidence="4">Lacks conserved residue(s) required for the propagation of feature annotation.</text>
</comment>
<dbReference type="RefSeq" id="WP_161139165.1">
    <property type="nucleotide sequence ID" value="NZ_SPKJ01000006.1"/>
</dbReference>
<accession>A0A964T218</accession>
<comment type="cofactor">
    <cofactor evidence="1 4">
        <name>a divalent metal cation</name>
        <dbReference type="ChEBI" id="CHEBI:60240"/>
    </cofactor>
</comment>
<evidence type="ECO:0000256" key="3">
    <source>
        <dbReference type="ARBA" id="ARBA00023080"/>
    </source>
</evidence>
<dbReference type="EMBL" id="SPKJ01000006">
    <property type="protein sequence ID" value="MYZ46824.1"/>
    <property type="molecule type" value="Genomic_DNA"/>
</dbReference>
<keyword evidence="3 4" id="KW-0546">Nucleotide metabolism</keyword>
<dbReference type="InterPro" id="IPR029001">
    <property type="entry name" value="ITPase-like_fam"/>
</dbReference>
<dbReference type="EC" id="3.6.1.9" evidence="4"/>
<comment type="subcellular location">
    <subcellularLocation>
        <location evidence="4">Cytoplasm</location>
    </subcellularLocation>
</comment>
<dbReference type="PIRSF" id="PIRSF006305">
    <property type="entry name" value="Maf"/>
    <property type="match status" value="1"/>
</dbReference>
<evidence type="ECO:0000313" key="5">
    <source>
        <dbReference type="EMBL" id="MYZ46824.1"/>
    </source>
</evidence>
<evidence type="ECO:0000256" key="4">
    <source>
        <dbReference type="HAMAP-Rule" id="MF_00528"/>
    </source>
</evidence>
<comment type="catalytic activity">
    <reaction evidence="4">
        <text>a ribonucleoside 5'-triphosphate + H2O = a ribonucleoside 5'-phosphate + diphosphate + H(+)</text>
        <dbReference type="Rhea" id="RHEA:23996"/>
        <dbReference type="ChEBI" id="CHEBI:15377"/>
        <dbReference type="ChEBI" id="CHEBI:15378"/>
        <dbReference type="ChEBI" id="CHEBI:33019"/>
        <dbReference type="ChEBI" id="CHEBI:58043"/>
        <dbReference type="ChEBI" id="CHEBI:61557"/>
        <dbReference type="EC" id="3.6.1.9"/>
    </reaction>
</comment>
<evidence type="ECO:0000256" key="1">
    <source>
        <dbReference type="ARBA" id="ARBA00001968"/>
    </source>
</evidence>
<dbReference type="OrthoDB" id="9813962at2"/>
<comment type="caution">
    <text evidence="5">The sequence shown here is derived from an EMBL/GenBank/DDBJ whole genome shotgun (WGS) entry which is preliminary data.</text>
</comment>
<comment type="similarity">
    <text evidence="4">Belongs to the Maf family.</text>
</comment>
<dbReference type="Pfam" id="PF02545">
    <property type="entry name" value="Maf"/>
    <property type="match status" value="1"/>
</dbReference>
<dbReference type="GO" id="GO:0047429">
    <property type="term" value="F:nucleoside triphosphate diphosphatase activity"/>
    <property type="evidence" value="ECO:0007669"/>
    <property type="project" value="UniProtKB-EC"/>
</dbReference>
<comment type="function">
    <text evidence="4">Nucleoside triphosphate pyrophosphatase. May have a dual role in cell division arrest and in preventing the incorporation of modified nucleotides into cellular nucleic acids.</text>
</comment>
<sequence>MIPILASSSATRAKLLANAGILFDVRPAGIDERAAERPLRDAGAPPEDLAMALALAKAQMVSERFPGDLVIGADQTLDLEGELLTKPEDMDAARRQLLRLAGRTHRLHAAVACARNGEIVWSHSETAILTMRNFGPAFVGRYLAAVGRPALESVGAYQIEGMGIQLFSRIEGDFFAILGLPLLPLLDFLRSEGLLDS</sequence>
<dbReference type="HAMAP" id="MF_00528">
    <property type="entry name" value="Maf"/>
    <property type="match status" value="1"/>
</dbReference>
<evidence type="ECO:0000256" key="2">
    <source>
        <dbReference type="ARBA" id="ARBA00022801"/>
    </source>
</evidence>
<dbReference type="AlphaFoldDB" id="A0A964T218"/>
<evidence type="ECO:0000313" key="6">
    <source>
        <dbReference type="Proteomes" id="UP000773614"/>
    </source>
</evidence>
<name>A0A964T218_9HYPH</name>
<keyword evidence="4" id="KW-0963">Cytoplasm</keyword>
<dbReference type="SUPFAM" id="SSF52972">
    <property type="entry name" value="ITPase-like"/>
    <property type="match status" value="1"/>
</dbReference>
<dbReference type="GO" id="GO:0005737">
    <property type="term" value="C:cytoplasm"/>
    <property type="evidence" value="ECO:0007669"/>
    <property type="project" value="UniProtKB-SubCell"/>
</dbReference>
<feature type="active site" description="Proton acceptor" evidence="4">
    <location>
        <position position="74"/>
    </location>
</feature>
<dbReference type="Gene3D" id="3.90.950.10">
    <property type="match status" value="1"/>
</dbReference>
<reference evidence="5" key="1">
    <citation type="submission" date="2019-03" db="EMBL/GenBank/DDBJ databases">
        <title>Afifella sp. nov., isolated from activated sludge.</title>
        <authorList>
            <person name="Li Q."/>
            <person name="Liu Y."/>
        </authorList>
    </citation>
    <scope>NUCLEOTIDE SEQUENCE</scope>
    <source>
        <strain evidence="5">L72</strain>
    </source>
</reference>
<keyword evidence="6" id="KW-1185">Reference proteome</keyword>
<gene>
    <name evidence="5" type="ORF">E4O86_03725</name>
</gene>